<dbReference type="AlphaFoldDB" id="A0AAW0DFJ1"/>
<dbReference type="PROSITE" id="PS51194">
    <property type="entry name" value="HELICASE_CTER"/>
    <property type="match status" value="1"/>
</dbReference>
<feature type="compositionally biased region" description="Basic and acidic residues" evidence="4">
    <location>
        <begin position="570"/>
        <end position="582"/>
    </location>
</feature>
<accession>A0AAW0DFJ1</accession>
<evidence type="ECO:0000256" key="2">
    <source>
        <dbReference type="ARBA" id="ARBA00034617"/>
    </source>
</evidence>
<dbReference type="GO" id="GO:0000724">
    <property type="term" value="P:double-strand break repair via homologous recombination"/>
    <property type="evidence" value="ECO:0007669"/>
    <property type="project" value="TreeGrafter"/>
</dbReference>
<keyword evidence="6" id="KW-0378">Hydrolase</keyword>
<dbReference type="GO" id="GO:0005694">
    <property type="term" value="C:chromosome"/>
    <property type="evidence" value="ECO:0007669"/>
    <property type="project" value="TreeGrafter"/>
</dbReference>
<dbReference type="GO" id="GO:0009378">
    <property type="term" value="F:four-way junction helicase activity"/>
    <property type="evidence" value="ECO:0007669"/>
    <property type="project" value="TreeGrafter"/>
</dbReference>
<comment type="caution">
    <text evidence="6">The sequence shown here is derived from an EMBL/GenBank/DDBJ whole genome shotgun (WGS) entry which is preliminary data.</text>
</comment>
<evidence type="ECO:0000256" key="1">
    <source>
        <dbReference type="ARBA" id="ARBA00005446"/>
    </source>
</evidence>
<dbReference type="GO" id="GO:0005737">
    <property type="term" value="C:cytoplasm"/>
    <property type="evidence" value="ECO:0007669"/>
    <property type="project" value="TreeGrafter"/>
</dbReference>
<feature type="compositionally biased region" description="Basic residues" evidence="4">
    <location>
        <begin position="494"/>
        <end position="504"/>
    </location>
</feature>
<gene>
    <name evidence="6" type="ORF">R3P38DRAFT_3386503</name>
</gene>
<dbReference type="PANTHER" id="PTHR13710">
    <property type="entry name" value="DNA HELICASE RECQ FAMILY MEMBER"/>
    <property type="match status" value="1"/>
</dbReference>
<dbReference type="SUPFAM" id="SSF52540">
    <property type="entry name" value="P-loop containing nucleoside triphosphate hydrolases"/>
    <property type="match status" value="1"/>
</dbReference>
<comment type="catalytic activity">
    <reaction evidence="2">
        <text>Couples ATP hydrolysis with the unwinding of duplex DNA by translocating in the 3'-5' direction.</text>
        <dbReference type="EC" id="5.6.2.4"/>
    </reaction>
</comment>
<dbReference type="GO" id="GO:0016787">
    <property type="term" value="F:hydrolase activity"/>
    <property type="evidence" value="ECO:0007669"/>
    <property type="project" value="UniProtKB-KW"/>
</dbReference>
<dbReference type="EC" id="5.6.2.4" evidence="3"/>
<dbReference type="EMBL" id="JAWWNJ010000007">
    <property type="protein sequence ID" value="KAK7051697.1"/>
    <property type="molecule type" value="Genomic_DNA"/>
</dbReference>
<evidence type="ECO:0000256" key="4">
    <source>
        <dbReference type="SAM" id="MobiDB-lite"/>
    </source>
</evidence>
<evidence type="ECO:0000313" key="6">
    <source>
        <dbReference type="EMBL" id="KAK7051697.1"/>
    </source>
</evidence>
<keyword evidence="7" id="KW-1185">Reference proteome</keyword>
<dbReference type="GO" id="GO:0000723">
    <property type="term" value="P:telomere maintenance"/>
    <property type="evidence" value="ECO:0007669"/>
    <property type="project" value="TreeGrafter"/>
</dbReference>
<dbReference type="Pfam" id="PF00271">
    <property type="entry name" value="Helicase_C"/>
    <property type="match status" value="1"/>
</dbReference>
<dbReference type="InterPro" id="IPR001650">
    <property type="entry name" value="Helicase_C-like"/>
</dbReference>
<reference evidence="6 7" key="1">
    <citation type="journal article" date="2024" name="J Genomics">
        <title>Draft genome sequencing and assembly of Favolaschia claudopus CIRM-BRFM 2984 isolated from oak limbs.</title>
        <authorList>
            <person name="Navarro D."/>
            <person name="Drula E."/>
            <person name="Chaduli D."/>
            <person name="Cazenave R."/>
            <person name="Ahrendt S."/>
            <person name="Wang J."/>
            <person name="Lipzen A."/>
            <person name="Daum C."/>
            <person name="Barry K."/>
            <person name="Grigoriev I.V."/>
            <person name="Favel A."/>
            <person name="Rosso M.N."/>
            <person name="Martin F."/>
        </authorList>
    </citation>
    <scope>NUCLEOTIDE SEQUENCE [LARGE SCALE GENOMIC DNA]</scope>
    <source>
        <strain evidence="6 7">CIRM-BRFM 2984</strain>
    </source>
</reference>
<evidence type="ECO:0000259" key="5">
    <source>
        <dbReference type="PROSITE" id="PS51194"/>
    </source>
</evidence>
<comment type="similarity">
    <text evidence="1">Belongs to the helicase family. RecQ subfamily.</text>
</comment>
<dbReference type="Proteomes" id="UP001362999">
    <property type="component" value="Unassembled WGS sequence"/>
</dbReference>
<feature type="domain" description="Helicase C-terminal" evidence="5">
    <location>
        <begin position="198"/>
        <end position="358"/>
    </location>
</feature>
<sequence>MADRDRWRSSSGRRTVSEIVKKLIPQWKNGLHDFQLDLIVRILDGEDLLCCIATGAGKSALSRFQLLFFERCLPIRGLAGNIVRSICLFRAYIDLYRSSELKTLDIPAFAYCQDTVSQARITNRNLSKRFRNARHSTSSASTPSIYEIKPGALSPIQRFRRQLLACSATISICSAHPNERPNTQFIMEPLENGVGGKIFPQLLRYSNSGRKAAVHCRTIDDVLRVFTYLWKSLPPGPHRLRRIQMYHSLRSYEDNAEVLRSLDEDPECQVAIVTVAFANGLNIRSLLDSLLVGFPDDPDEAWQRAGRAGRDPDTEARAVVLYQPKLRTAAERQLDGTLIPVKRNPLRKTNRTTETKPMGHAKALILAEKTCYIAASITATLDCIQAKRRLPCSLCATRNETELDFPAPPLPVGFTLPKFTAPPTEDDIIDKKLRLTKPEREEAEPKLVAFGKTPLVQDWVFSSGYRVRLYSMVQELRTTIISNREKAQKEKTAKQRATRRRSKKKAEYDSESGDGGRHPVPPPPKRTKTALKESTNRPRATKSSTIQSAAPAGKHVENITRTYSAPYRTSGRDRGRSKVLDL</sequence>
<organism evidence="6 7">
    <name type="scientific">Favolaschia claudopus</name>
    <dbReference type="NCBI Taxonomy" id="2862362"/>
    <lineage>
        <taxon>Eukaryota</taxon>
        <taxon>Fungi</taxon>
        <taxon>Dikarya</taxon>
        <taxon>Basidiomycota</taxon>
        <taxon>Agaricomycotina</taxon>
        <taxon>Agaricomycetes</taxon>
        <taxon>Agaricomycetidae</taxon>
        <taxon>Agaricales</taxon>
        <taxon>Marasmiineae</taxon>
        <taxon>Mycenaceae</taxon>
        <taxon>Favolaschia</taxon>
    </lineage>
</organism>
<dbReference type="Gene3D" id="3.40.50.300">
    <property type="entry name" value="P-loop containing nucleotide triphosphate hydrolases"/>
    <property type="match status" value="1"/>
</dbReference>
<feature type="region of interest" description="Disordered" evidence="4">
    <location>
        <begin position="485"/>
        <end position="582"/>
    </location>
</feature>
<evidence type="ECO:0000256" key="3">
    <source>
        <dbReference type="ARBA" id="ARBA00034808"/>
    </source>
</evidence>
<dbReference type="PANTHER" id="PTHR13710:SF157">
    <property type="entry name" value="DNA HELICASE"/>
    <property type="match status" value="1"/>
</dbReference>
<feature type="compositionally biased region" description="Polar residues" evidence="4">
    <location>
        <begin position="537"/>
        <end position="548"/>
    </location>
</feature>
<dbReference type="InterPro" id="IPR027417">
    <property type="entry name" value="P-loop_NTPase"/>
</dbReference>
<proteinExistence type="inferred from homology"/>
<dbReference type="GO" id="GO:0005654">
    <property type="term" value="C:nucleoplasm"/>
    <property type="evidence" value="ECO:0007669"/>
    <property type="project" value="TreeGrafter"/>
</dbReference>
<evidence type="ECO:0000313" key="7">
    <source>
        <dbReference type="Proteomes" id="UP001362999"/>
    </source>
</evidence>
<dbReference type="GO" id="GO:0043138">
    <property type="term" value="F:3'-5' DNA helicase activity"/>
    <property type="evidence" value="ECO:0007669"/>
    <property type="project" value="UniProtKB-EC"/>
</dbReference>
<name>A0AAW0DFJ1_9AGAR</name>
<protein>
    <recommendedName>
        <fullName evidence="3">DNA 3'-5' helicase</fullName>
        <ecNumber evidence="3">5.6.2.4</ecNumber>
    </recommendedName>
</protein>